<feature type="region of interest" description="Disordered" evidence="4">
    <location>
        <begin position="28"/>
        <end position="55"/>
    </location>
</feature>
<dbReference type="GO" id="GO:0005739">
    <property type="term" value="C:mitochondrion"/>
    <property type="evidence" value="ECO:0007669"/>
    <property type="project" value="UniProtKB-SubCell"/>
</dbReference>
<gene>
    <name evidence="5" type="ORF">BEMITA_LOCUS10432</name>
</gene>
<dbReference type="Proteomes" id="UP001152759">
    <property type="component" value="Chromosome 6"/>
</dbReference>
<dbReference type="AlphaFoldDB" id="A0A9P0AHB2"/>
<dbReference type="OrthoDB" id="2116030at2759"/>
<keyword evidence="2" id="KW-0496">Mitochondrion</keyword>
<sequence length="88" mass="9676">MSKILSNPFIFRSIQTVKPHVPLIRFRKGEPDKRQIASADNSHSGSGTGKKTGTVKLPVVEDHQLPARFWRAPIDDKEIEAINSGGAV</sequence>
<dbReference type="EMBL" id="OU963867">
    <property type="protein sequence ID" value="CAH0391851.1"/>
    <property type="molecule type" value="Genomic_DNA"/>
</dbReference>
<evidence type="ECO:0000313" key="5">
    <source>
        <dbReference type="EMBL" id="CAH0391851.1"/>
    </source>
</evidence>
<evidence type="ECO:0000256" key="4">
    <source>
        <dbReference type="SAM" id="MobiDB-lite"/>
    </source>
</evidence>
<evidence type="ECO:0000256" key="3">
    <source>
        <dbReference type="ARBA" id="ARBA00043970"/>
    </source>
</evidence>
<evidence type="ECO:0000256" key="1">
    <source>
        <dbReference type="ARBA" id="ARBA00004173"/>
    </source>
</evidence>
<protein>
    <recommendedName>
        <fullName evidence="7">28S ribosomal protein S36, mitochondrial</fullName>
    </recommendedName>
</protein>
<reference evidence="5" key="1">
    <citation type="submission" date="2021-12" db="EMBL/GenBank/DDBJ databases">
        <authorList>
            <person name="King R."/>
        </authorList>
    </citation>
    <scope>NUCLEOTIDE SEQUENCE</scope>
</reference>
<feature type="compositionally biased region" description="Low complexity" evidence="4">
    <location>
        <begin position="42"/>
        <end position="55"/>
    </location>
</feature>
<evidence type="ECO:0008006" key="7">
    <source>
        <dbReference type="Google" id="ProtNLM"/>
    </source>
</evidence>
<name>A0A9P0AHB2_BEMTA</name>
<dbReference type="Pfam" id="PF10937">
    <property type="entry name" value="Kgd4-YMR31"/>
    <property type="match status" value="1"/>
</dbReference>
<dbReference type="InterPro" id="IPR020373">
    <property type="entry name" value="Kgd4/YMR-31"/>
</dbReference>
<proteinExistence type="inferred from homology"/>
<dbReference type="GO" id="GO:0006103">
    <property type="term" value="P:2-oxoglutarate metabolic process"/>
    <property type="evidence" value="ECO:0007669"/>
    <property type="project" value="InterPro"/>
</dbReference>
<evidence type="ECO:0000313" key="6">
    <source>
        <dbReference type="Proteomes" id="UP001152759"/>
    </source>
</evidence>
<comment type="subcellular location">
    <subcellularLocation>
        <location evidence="1">Mitochondrion</location>
    </subcellularLocation>
</comment>
<comment type="similarity">
    <text evidence="3">Belongs to the alpha-ketoglutarate dehydrogenase component 4 family.</text>
</comment>
<organism evidence="5 6">
    <name type="scientific">Bemisia tabaci</name>
    <name type="common">Sweetpotato whitefly</name>
    <name type="synonym">Aleurodes tabaci</name>
    <dbReference type="NCBI Taxonomy" id="7038"/>
    <lineage>
        <taxon>Eukaryota</taxon>
        <taxon>Metazoa</taxon>
        <taxon>Ecdysozoa</taxon>
        <taxon>Arthropoda</taxon>
        <taxon>Hexapoda</taxon>
        <taxon>Insecta</taxon>
        <taxon>Pterygota</taxon>
        <taxon>Neoptera</taxon>
        <taxon>Paraneoptera</taxon>
        <taxon>Hemiptera</taxon>
        <taxon>Sternorrhyncha</taxon>
        <taxon>Aleyrodoidea</taxon>
        <taxon>Aleyrodidae</taxon>
        <taxon>Aleyrodinae</taxon>
        <taxon>Bemisia</taxon>
    </lineage>
</organism>
<accession>A0A9P0AHB2</accession>
<keyword evidence="6" id="KW-1185">Reference proteome</keyword>
<dbReference type="KEGG" id="btab:109041112"/>
<evidence type="ECO:0000256" key="2">
    <source>
        <dbReference type="ARBA" id="ARBA00023128"/>
    </source>
</evidence>